<feature type="compositionally biased region" description="Low complexity" evidence="1">
    <location>
        <begin position="106"/>
        <end position="119"/>
    </location>
</feature>
<dbReference type="OrthoDB" id="1747431at2759"/>
<reference evidence="2" key="1">
    <citation type="submission" date="2020-07" db="EMBL/GenBank/DDBJ databases">
        <title>Ethylene signaling mediates host invasion by parasitic plants.</title>
        <authorList>
            <person name="Yoshida S."/>
        </authorList>
    </citation>
    <scope>NUCLEOTIDE SEQUENCE</scope>
    <source>
        <strain evidence="2">Okayama</strain>
    </source>
</reference>
<evidence type="ECO:0000313" key="2">
    <source>
        <dbReference type="EMBL" id="GFP92441.1"/>
    </source>
</evidence>
<feature type="region of interest" description="Disordered" evidence="1">
    <location>
        <begin position="99"/>
        <end position="136"/>
    </location>
</feature>
<keyword evidence="3" id="KW-1185">Reference proteome</keyword>
<protein>
    <submittedName>
        <fullName evidence="2">Uncharacterized protein</fullName>
    </submittedName>
</protein>
<evidence type="ECO:0000256" key="1">
    <source>
        <dbReference type="SAM" id="MobiDB-lite"/>
    </source>
</evidence>
<evidence type="ECO:0000313" key="3">
    <source>
        <dbReference type="Proteomes" id="UP000653305"/>
    </source>
</evidence>
<name>A0A830CDT1_9LAMI</name>
<gene>
    <name evidence="2" type="ORF">PHJA_001388300</name>
</gene>
<dbReference type="EMBL" id="BMAC01000278">
    <property type="protein sequence ID" value="GFP92441.1"/>
    <property type="molecule type" value="Genomic_DNA"/>
</dbReference>
<accession>A0A830CDT1</accession>
<organism evidence="2 3">
    <name type="scientific">Phtheirospermum japonicum</name>
    <dbReference type="NCBI Taxonomy" id="374723"/>
    <lineage>
        <taxon>Eukaryota</taxon>
        <taxon>Viridiplantae</taxon>
        <taxon>Streptophyta</taxon>
        <taxon>Embryophyta</taxon>
        <taxon>Tracheophyta</taxon>
        <taxon>Spermatophyta</taxon>
        <taxon>Magnoliopsida</taxon>
        <taxon>eudicotyledons</taxon>
        <taxon>Gunneridae</taxon>
        <taxon>Pentapetalae</taxon>
        <taxon>asterids</taxon>
        <taxon>lamiids</taxon>
        <taxon>Lamiales</taxon>
        <taxon>Orobanchaceae</taxon>
        <taxon>Orobanchaceae incertae sedis</taxon>
        <taxon>Phtheirospermum</taxon>
    </lineage>
</organism>
<dbReference type="AlphaFoldDB" id="A0A830CDT1"/>
<comment type="caution">
    <text evidence="2">The sequence shown here is derived from an EMBL/GenBank/DDBJ whole genome shotgun (WGS) entry which is preliminary data.</text>
</comment>
<sequence length="150" mass="17053">MELVKALDPNAFAYLDDIDKSKWTLSHDDGKRCGILTTNMSECINGVMKHARRLPITTIVRITFLRSVQDFYDRLKDATRVRNIQRLCIREELNEDMPDERTTYASGSGRRIISSPSRRSVSRHAPGEHMASPVAHGQPLVIHHGNCVIR</sequence>
<dbReference type="Proteomes" id="UP000653305">
    <property type="component" value="Unassembled WGS sequence"/>
</dbReference>
<proteinExistence type="predicted"/>